<evidence type="ECO:0000256" key="7">
    <source>
        <dbReference type="HAMAP-Rule" id="MF_01307"/>
    </source>
</evidence>
<dbReference type="InterPro" id="IPR005324">
    <property type="entry name" value="Ribosomal_uS5_C"/>
</dbReference>
<comment type="function">
    <text evidence="7">Located at the back of the 30S subunit body where it stabilizes the conformation of the head with respect to the body.</text>
</comment>
<evidence type="ECO:0000256" key="5">
    <source>
        <dbReference type="ARBA" id="ARBA00023274"/>
    </source>
</evidence>
<evidence type="ECO:0000313" key="12">
    <source>
        <dbReference type="Proteomes" id="UP000191663"/>
    </source>
</evidence>
<dbReference type="GO" id="GO:0005737">
    <property type="term" value="C:cytoplasm"/>
    <property type="evidence" value="ECO:0007669"/>
    <property type="project" value="UniProtKB-ARBA"/>
</dbReference>
<dbReference type="EMBL" id="MUKB01000019">
    <property type="protein sequence ID" value="OPX18376.1"/>
    <property type="molecule type" value="Genomic_DNA"/>
</dbReference>
<dbReference type="InterPro" id="IPR020568">
    <property type="entry name" value="Ribosomal_Su5_D2-typ_SF"/>
</dbReference>
<dbReference type="GO" id="GO:0006412">
    <property type="term" value="P:translation"/>
    <property type="evidence" value="ECO:0007669"/>
    <property type="project" value="UniProtKB-UniRule"/>
</dbReference>
<dbReference type="SUPFAM" id="SSF54768">
    <property type="entry name" value="dsRNA-binding domain-like"/>
    <property type="match status" value="1"/>
</dbReference>
<dbReference type="InterPro" id="IPR014721">
    <property type="entry name" value="Ribsml_uS5_D2-typ_fold_subgr"/>
</dbReference>
<evidence type="ECO:0000256" key="3">
    <source>
        <dbReference type="ARBA" id="ARBA00022884"/>
    </source>
</evidence>
<keyword evidence="3 7" id="KW-0694">RNA-binding</keyword>
<evidence type="ECO:0000256" key="1">
    <source>
        <dbReference type="ARBA" id="ARBA00008945"/>
    </source>
</evidence>
<dbReference type="GO" id="GO:0003735">
    <property type="term" value="F:structural constituent of ribosome"/>
    <property type="evidence" value="ECO:0007669"/>
    <property type="project" value="UniProtKB-UniRule"/>
</dbReference>
<evidence type="ECO:0000313" key="11">
    <source>
        <dbReference type="EMBL" id="OPX18376.1"/>
    </source>
</evidence>
<dbReference type="InterPro" id="IPR013810">
    <property type="entry name" value="Ribosomal_uS5_N"/>
</dbReference>
<dbReference type="Proteomes" id="UP000191663">
    <property type="component" value="Unassembled WGS sequence"/>
</dbReference>
<comment type="similarity">
    <text evidence="1 7 8">Belongs to the universal ribosomal protein uS5 family.</text>
</comment>
<dbReference type="GO" id="GO:0019843">
    <property type="term" value="F:rRNA binding"/>
    <property type="evidence" value="ECO:0007669"/>
    <property type="project" value="UniProtKB-UniRule"/>
</dbReference>
<dbReference type="Pfam" id="PF03719">
    <property type="entry name" value="Ribosomal_S5_C"/>
    <property type="match status" value="1"/>
</dbReference>
<dbReference type="PANTHER" id="PTHR48277">
    <property type="entry name" value="MITOCHONDRIAL RIBOSOMAL PROTEIN S5"/>
    <property type="match status" value="1"/>
</dbReference>
<organism evidence="11 12">
    <name type="scientific">candidate division WOR-3 bacterium 4484_100</name>
    <dbReference type="NCBI Taxonomy" id="1936077"/>
    <lineage>
        <taxon>Bacteria</taxon>
        <taxon>Bacteria division WOR-3</taxon>
    </lineage>
</organism>
<evidence type="ECO:0000256" key="4">
    <source>
        <dbReference type="ARBA" id="ARBA00022980"/>
    </source>
</evidence>
<feature type="region of interest" description="Disordered" evidence="9">
    <location>
        <begin position="167"/>
        <end position="188"/>
    </location>
</feature>
<dbReference type="Gene3D" id="3.30.160.20">
    <property type="match status" value="1"/>
</dbReference>
<comment type="domain">
    <text evidence="7">The N-terminal domain interacts with the head of the 30S subunit; the C-terminal domain interacts with the body and contacts protein S4. The interaction surface between S4 and S5 is involved in control of translational fidelity.</text>
</comment>
<evidence type="ECO:0000259" key="10">
    <source>
        <dbReference type="PROSITE" id="PS50881"/>
    </source>
</evidence>
<comment type="subunit">
    <text evidence="7">Part of the 30S ribosomal subunit. Contacts proteins S4 and S8.</text>
</comment>
<gene>
    <name evidence="7" type="primary">rpsE</name>
    <name evidence="11" type="ORF">BXT86_01580</name>
</gene>
<dbReference type="NCBIfam" id="TIGR01021">
    <property type="entry name" value="rpsE_bact"/>
    <property type="match status" value="1"/>
</dbReference>
<dbReference type="InterPro" id="IPR005712">
    <property type="entry name" value="Ribosomal_uS5_bac-type"/>
</dbReference>
<name>A0A1V4QI22_UNCW3</name>
<dbReference type="HAMAP" id="MF_01307_B">
    <property type="entry name" value="Ribosomal_uS5_B"/>
    <property type="match status" value="1"/>
</dbReference>
<keyword evidence="4 7" id="KW-0689">Ribosomal protein</keyword>
<dbReference type="GO" id="GO:0015935">
    <property type="term" value="C:small ribosomal subunit"/>
    <property type="evidence" value="ECO:0007669"/>
    <property type="project" value="InterPro"/>
</dbReference>
<dbReference type="Gene3D" id="3.30.230.10">
    <property type="match status" value="1"/>
</dbReference>
<protein>
    <recommendedName>
        <fullName evidence="6 7">Small ribosomal subunit protein uS5</fullName>
    </recommendedName>
</protein>
<dbReference type="AlphaFoldDB" id="A0A1V4QI22"/>
<evidence type="ECO:0000256" key="6">
    <source>
        <dbReference type="ARBA" id="ARBA00035255"/>
    </source>
</evidence>
<keyword evidence="2 7" id="KW-0699">rRNA-binding</keyword>
<proteinExistence type="inferred from homology"/>
<feature type="domain" description="S5 DRBM" evidence="10">
    <location>
        <begin position="8"/>
        <end position="71"/>
    </location>
</feature>
<accession>A0A1V4QI22</accession>
<dbReference type="InterPro" id="IPR000851">
    <property type="entry name" value="Ribosomal_uS5"/>
</dbReference>
<dbReference type="PANTHER" id="PTHR48277:SF1">
    <property type="entry name" value="MITOCHONDRIAL RIBOSOMAL PROTEIN S5"/>
    <property type="match status" value="1"/>
</dbReference>
<keyword evidence="5 7" id="KW-0687">Ribonucleoprotein</keyword>
<sequence>MIDTTSQFVEKLIELKRVSKVVKGGKRLKLYACVVVGDGAGKVGIGHAKSAEVAPAIKKATEIAKKKMVKVDVSEGTILHTVLGKFCASKVLLKPARPGTGIIASNAVRAVCEAVGIKNILTKSLGSHNPTNLARATINALSSIRPVRLVAEMRNKPLEYFIKKRSDEEKKEVKGDIKEESNRQDKET</sequence>
<evidence type="ECO:0000256" key="8">
    <source>
        <dbReference type="RuleBase" id="RU003823"/>
    </source>
</evidence>
<dbReference type="Pfam" id="PF00333">
    <property type="entry name" value="Ribosomal_S5"/>
    <property type="match status" value="1"/>
</dbReference>
<dbReference type="FunFam" id="3.30.230.10:FF:000002">
    <property type="entry name" value="30S ribosomal protein S5"/>
    <property type="match status" value="1"/>
</dbReference>
<comment type="caution">
    <text evidence="11">The sequence shown here is derived from an EMBL/GenBank/DDBJ whole genome shotgun (WGS) entry which is preliminary data.</text>
</comment>
<dbReference type="PROSITE" id="PS50881">
    <property type="entry name" value="S5_DSRBD"/>
    <property type="match status" value="1"/>
</dbReference>
<reference evidence="12" key="1">
    <citation type="submission" date="2017-01" db="EMBL/GenBank/DDBJ databases">
        <title>Novel pathways for hydrocarbon cycling and metabolic interdependencies in hydrothermal sediment communities.</title>
        <authorList>
            <person name="Dombrowski N."/>
            <person name="Seitz K."/>
            <person name="Teske A."/>
            <person name="Baker B."/>
        </authorList>
    </citation>
    <scope>NUCLEOTIDE SEQUENCE [LARGE SCALE GENOMIC DNA]</scope>
</reference>
<evidence type="ECO:0000256" key="2">
    <source>
        <dbReference type="ARBA" id="ARBA00022730"/>
    </source>
</evidence>
<evidence type="ECO:0000256" key="9">
    <source>
        <dbReference type="SAM" id="MobiDB-lite"/>
    </source>
</evidence>
<dbReference type="SUPFAM" id="SSF54211">
    <property type="entry name" value="Ribosomal protein S5 domain 2-like"/>
    <property type="match status" value="1"/>
</dbReference>
<comment type="function">
    <text evidence="7">With S4 and S12 plays an important role in translational accuracy.</text>
</comment>